<reference evidence="1 2" key="1">
    <citation type="journal article" date="2020" name="Genome Biol. Evol.">
        <title>Comparative genomics of Sclerotiniaceae.</title>
        <authorList>
            <person name="Valero Jimenez C.A."/>
            <person name="Steentjes M."/>
            <person name="Scholten O.E."/>
            <person name="Van Kan J.A.L."/>
        </authorList>
    </citation>
    <scope>NUCLEOTIDE SEQUENCE [LARGE SCALE GENOMIC DNA]</scope>
    <source>
        <strain evidence="1 2">B1</strain>
    </source>
</reference>
<dbReference type="RefSeq" id="XP_038809770.1">
    <property type="nucleotide sequence ID" value="XM_038953980.1"/>
</dbReference>
<dbReference type="GeneID" id="62233131"/>
<evidence type="ECO:0000313" key="2">
    <source>
        <dbReference type="Proteomes" id="UP000783213"/>
    </source>
</evidence>
<name>A0ABQ7IKP5_9HELO</name>
<organism evidence="1 2">
    <name type="scientific">Botrytis deweyae</name>
    <dbReference type="NCBI Taxonomy" id="2478750"/>
    <lineage>
        <taxon>Eukaryota</taxon>
        <taxon>Fungi</taxon>
        <taxon>Dikarya</taxon>
        <taxon>Ascomycota</taxon>
        <taxon>Pezizomycotina</taxon>
        <taxon>Leotiomycetes</taxon>
        <taxon>Helotiales</taxon>
        <taxon>Sclerotiniaceae</taxon>
        <taxon>Botrytis</taxon>
    </lineage>
</organism>
<gene>
    <name evidence="1" type="ORF">EAE98_006357</name>
</gene>
<protein>
    <submittedName>
        <fullName evidence="1">Uncharacterized protein</fullName>
    </submittedName>
</protein>
<comment type="caution">
    <text evidence="1">The sequence shown here is derived from an EMBL/GenBank/DDBJ whole genome shotgun (WGS) entry which is preliminary data.</text>
</comment>
<proteinExistence type="predicted"/>
<sequence length="133" mass="15330">MPFAQTPEFSIWCRIETVNILVTHCLYDRPCKSHLNLKAPLLFEAFAQTFILLIVSYIELHPLVDIPRSVRRQIETLQGPNHLITNHANIAVTTINPYLTCSYCCNRLLFPQYTISQPSYSQVVQITIDLIVR</sequence>
<keyword evidence="2" id="KW-1185">Reference proteome</keyword>
<dbReference type="Proteomes" id="UP000783213">
    <property type="component" value="Unassembled WGS sequence"/>
</dbReference>
<dbReference type="EMBL" id="RCSX01000013">
    <property type="protein sequence ID" value="KAF7926973.1"/>
    <property type="molecule type" value="Genomic_DNA"/>
</dbReference>
<evidence type="ECO:0000313" key="1">
    <source>
        <dbReference type="EMBL" id="KAF7926973.1"/>
    </source>
</evidence>
<accession>A0ABQ7IKP5</accession>